<evidence type="ECO:0000313" key="6">
    <source>
        <dbReference type="EMBL" id="TGZ46318.1"/>
    </source>
</evidence>
<evidence type="ECO:0000256" key="2">
    <source>
        <dbReference type="ARBA" id="ARBA00022741"/>
    </source>
</evidence>
<dbReference type="GO" id="GO:0006139">
    <property type="term" value="P:nucleobase-containing compound metabolic process"/>
    <property type="evidence" value="ECO:0007669"/>
    <property type="project" value="InterPro"/>
</dbReference>
<keyword evidence="1" id="KW-0808">Transferase</keyword>
<gene>
    <name evidence="6" type="ORF">CRM22_011133</name>
</gene>
<dbReference type="Gene3D" id="3.40.50.300">
    <property type="entry name" value="P-loop containing nucleotide triphosphate hydrolases"/>
    <property type="match status" value="7"/>
</dbReference>
<evidence type="ECO:0000313" key="7">
    <source>
        <dbReference type="Proteomes" id="UP000308267"/>
    </source>
</evidence>
<evidence type="ECO:0000256" key="4">
    <source>
        <dbReference type="SAM" id="MobiDB-lite"/>
    </source>
</evidence>
<feature type="domain" description="AAA+ ATPase" evidence="5">
    <location>
        <begin position="1503"/>
        <end position="1765"/>
    </location>
</feature>
<dbReference type="GO" id="GO:0019205">
    <property type="term" value="F:nucleobase-containing compound kinase activity"/>
    <property type="evidence" value="ECO:0007669"/>
    <property type="project" value="InterPro"/>
</dbReference>
<dbReference type="InterPro" id="IPR000850">
    <property type="entry name" value="Adenylat/UMP-CMP_kin"/>
</dbReference>
<dbReference type="Pfam" id="PF00406">
    <property type="entry name" value="ADK"/>
    <property type="match status" value="7"/>
</dbReference>
<feature type="domain" description="AAA+ ATPase" evidence="5">
    <location>
        <begin position="1800"/>
        <end position="1983"/>
    </location>
</feature>
<dbReference type="EMBL" id="SJOL01012182">
    <property type="protein sequence ID" value="TGZ46318.1"/>
    <property type="molecule type" value="Genomic_DNA"/>
</dbReference>
<feature type="domain" description="AAA+ ATPase" evidence="5">
    <location>
        <begin position="349"/>
        <end position="484"/>
    </location>
</feature>
<protein>
    <recommendedName>
        <fullName evidence="5">AAA+ ATPase domain-containing protein</fullName>
    </recommendedName>
</protein>
<dbReference type="CDD" id="cd02019">
    <property type="entry name" value="NK"/>
    <property type="match status" value="1"/>
</dbReference>
<name>A0A4S2KFF3_OPIFE</name>
<reference evidence="6 7" key="1">
    <citation type="journal article" date="2019" name="BMC Genomics">
        <title>New insights from Opisthorchis felineus genome: update on genomics of the epidemiologically important liver flukes.</title>
        <authorList>
            <person name="Ershov N.I."/>
            <person name="Mordvinov V.A."/>
            <person name="Prokhortchouk E.B."/>
            <person name="Pakharukova M.Y."/>
            <person name="Gunbin K.V."/>
            <person name="Ustyantsev K."/>
            <person name="Genaev M.A."/>
            <person name="Blinov A.G."/>
            <person name="Mazur A."/>
            <person name="Boulygina E."/>
            <person name="Tsygankova S."/>
            <person name="Khrameeva E."/>
            <person name="Chekanov N."/>
            <person name="Fan G."/>
            <person name="Xiao A."/>
            <person name="Zhang H."/>
            <person name="Xu X."/>
            <person name="Yang H."/>
            <person name="Solovyev V."/>
            <person name="Lee S.M."/>
            <person name="Liu X."/>
            <person name="Afonnikov D.A."/>
            <person name="Skryabin K.G."/>
        </authorList>
    </citation>
    <scope>NUCLEOTIDE SEQUENCE [LARGE SCALE GENOMIC DNA]</scope>
    <source>
        <strain evidence="6">AK-0245</strain>
        <tissue evidence="6">Whole organism</tissue>
    </source>
</reference>
<dbReference type="OrthoDB" id="439792at2759"/>
<sequence length="2039" mass="230513">MKIKVATTFSFRTDSKDGQNDERFISSALTFEPNEGCTVEGGHCQCGTVHEAEDNPCPVRDACIGLVSDGQISEPKKTSVPRFMVIGKPCTGKTTLAKQLCNQFGCELVNASELVQYHLSRPTEQGILIDEAMRGGNDLSDEMVLDIIKTKLESEQCKQNGYVIDGIPTHSERSMTIGEQLDYIFSLENGPTHLIEIQISNEDLRTRWEDIRIDHLDGKLYPKPSYDVSTPTLNSPIPSPDGHPDFPKISDATKSRLLTRHEELPENLDKHFQFYNENVEGKVEGFLAKHDQKSVITVDGRMTPSERFYETMTKLGELPKQMNQDDVVIQTDPAILTTFFEGRAAFGESPPRIIMVGKPSAGKTTLAKMLSQAWGCLYLNASELITRHIEEKSGRGLEIISIMQNGEDLSDILVFNIINEALQSPECKEKGYILDGMPNYSEKLLTISTQLEFLARVYPEPAYWVLIDIPDPELRTRWEAVRIDHATGKLYPKASYDVATEPAGHCDFPVVDEEMKKRLLIRHEELPENVELSFRFYNEHVKQPLDKFIKSLDPATVIRLDGTQCPAELGKELICKLNNMPLHQEQKRRSITVGNIKRATTPTDYDIPAEFAAAKQLWQGEPPRLVMVGKPCTGKTLLAKKLCTAWDCRYINASELIAQHLEAGTGRGQQILKIMQSGEDLSDIMVFNLLNEVIQSPECRKSGYILDGLPNYSQQLLTISTQLEFLARLYPAPHFWIDFDISDEELRARWETVRVDHETGALYSSASYGLQSEVSGSCEFPKIDEETKNRLLTRYEELPEILDQHFKFYNEYVNTPLVEFLGRCSESSVIYLDGMLCPDEMGKELIDSIEGLIDRFGLKPSKVGESLEKLRMMSLSKGPHADAAAVQGSDEPTTPRLIRIRKRSATDNSLEYNESDGKNDEHKNHGCCHECGAKFSELSTQIWKQRKPRFLIVGKPCTGKTTLARCMASTWNCELVNASELIQKHMELDDYCGKQIKQLMVAGQDLDDMLVINIMKTKLESPECLKNGYVIDSFPTFSEKALSVARQLDFLDSLNPGPEYVIDLQMSDSIMRDRWKAVKFDLETGDLLSPISKQGHHLPNCCFVTYTKKRPKKHGQLITRHEELAENMEANIAFYQDVVEPQLQDWLEKRFGDMIIPINADLSNDELFQVLQRKMQIIESNPSCSPRQLFTEKEKAFLGACCRHCGTRYGELEPLPNLWPDKPPRFVIFGKPCTGKTTLAKGLCILWNCELVNATDLVHKHLSLNTKTGQNIRGILDQGQDLSDQFVIDMLVEKLNSPGCTENGYILDGIPTFSEKSKSIGSQIEFLKTLNPEYIINIVISDEDLRKRWETVRIDVLDGALYMHRLTGKTDYRSRKDHRRVLSHPEFPNFDKTPIIRHEELPENLDQHFIFQHAHFSPRIKEFIETYDQSKIITIDGKLSSTQMLNNVLHKLNVMSTNPNISTKDLFNEKYSEDSNDQVSTVCGCEKQITLQIDSLPELWLDKPPRVVILGKPRSGKTTLAKGLSTLWNCELITLNELIEKEVNSNSMIGAQIRESMVDGPGLSPPMIMEMINVAINKPRSVSYGYILDGPPTNSSDVGNQLRTLCSLPNGPEYVIELKISDAELHQRWQASCVDTTYSGLYNELKTGETGSRRSSVSKRGTQHPDFPIVDEKNKDRLLAKVEDVEETVDKHFDFYQRYMSEQLKCFISSHDPAAVVKVNANLPPSFLLQSVVTRLSIMAKHPGVPSSLLFRRADDSDVEELDSAGCECQYGDKQEKLLESDLKGSTKHSKQHGGSVPNIIPRILIVGNSCSGKTTLAKRLSKEWGCVMINATELITHHICSKTPLGDQIQQIMRTGKDLSDNLVLDMLKDKLSSPACEQSGYILDDFPTSSEKGLNIGQQLDMLLQSEARPDYIVDIQIPEVDLKRRWEAVRIDISDGMLYPKSHYRFSDPATPIHPVFPAPNENIRQRLLTRHEEMMENIEKQTEFYLNHVRPQIDAFLKQYDPECIIPIDGRVPTAEMCQTMYKKISEALTKSATA</sequence>
<dbReference type="PANTHER" id="PTHR23359">
    <property type="entry name" value="NUCLEOTIDE KINASE"/>
    <property type="match status" value="1"/>
</dbReference>
<feature type="domain" description="AAA+ ATPase" evidence="5">
    <location>
        <begin position="79"/>
        <end position="219"/>
    </location>
</feature>
<dbReference type="GO" id="GO:0005524">
    <property type="term" value="F:ATP binding"/>
    <property type="evidence" value="ECO:0007669"/>
    <property type="project" value="InterPro"/>
</dbReference>
<comment type="caution">
    <text evidence="6">The sequence shown here is derived from an EMBL/GenBank/DDBJ whole genome shotgun (WGS) entry which is preliminary data.</text>
</comment>
<feature type="region of interest" description="Disordered" evidence="4">
    <location>
        <begin position="1648"/>
        <end position="1669"/>
    </location>
</feature>
<keyword evidence="2" id="KW-0547">Nucleotide-binding</keyword>
<keyword evidence="3" id="KW-0418">Kinase</keyword>
<feature type="domain" description="AAA+ ATPase" evidence="5">
    <location>
        <begin position="946"/>
        <end position="1129"/>
    </location>
</feature>
<accession>A0A4S2KFF3</accession>
<dbReference type="SMART" id="SM00382">
    <property type="entry name" value="AAA"/>
    <property type="match status" value="7"/>
</dbReference>
<keyword evidence="7" id="KW-1185">Reference proteome</keyword>
<feature type="compositionally biased region" description="Polar residues" evidence="4">
    <location>
        <begin position="1649"/>
        <end position="1660"/>
    </location>
</feature>
<proteinExistence type="predicted"/>
<evidence type="ECO:0000256" key="1">
    <source>
        <dbReference type="ARBA" id="ARBA00022679"/>
    </source>
</evidence>
<organism evidence="6 7">
    <name type="scientific">Opisthorchis felineus</name>
    <dbReference type="NCBI Taxonomy" id="147828"/>
    <lineage>
        <taxon>Eukaryota</taxon>
        <taxon>Metazoa</taxon>
        <taxon>Spiralia</taxon>
        <taxon>Lophotrochozoa</taxon>
        <taxon>Platyhelminthes</taxon>
        <taxon>Trematoda</taxon>
        <taxon>Digenea</taxon>
        <taxon>Opisthorchiida</taxon>
        <taxon>Opisthorchiata</taxon>
        <taxon>Opisthorchiidae</taxon>
        <taxon>Opisthorchis</taxon>
    </lineage>
</organism>
<feature type="domain" description="AAA+ ATPase" evidence="5">
    <location>
        <begin position="621"/>
        <end position="756"/>
    </location>
</feature>
<evidence type="ECO:0000259" key="5">
    <source>
        <dbReference type="SMART" id="SM00382"/>
    </source>
</evidence>
<dbReference type="Proteomes" id="UP000308267">
    <property type="component" value="Unassembled WGS sequence"/>
</dbReference>
<dbReference type="SUPFAM" id="SSF52540">
    <property type="entry name" value="P-loop containing nucleoside triphosphate hydrolases"/>
    <property type="match status" value="7"/>
</dbReference>
<feature type="domain" description="AAA+ ATPase" evidence="5">
    <location>
        <begin position="1222"/>
        <end position="1360"/>
    </location>
</feature>
<dbReference type="STRING" id="147828.A0A4S2KFF3"/>
<dbReference type="InterPro" id="IPR027417">
    <property type="entry name" value="P-loop_NTPase"/>
</dbReference>
<evidence type="ECO:0000256" key="3">
    <source>
        <dbReference type="ARBA" id="ARBA00022777"/>
    </source>
</evidence>
<dbReference type="InterPro" id="IPR003593">
    <property type="entry name" value="AAA+_ATPase"/>
</dbReference>
<dbReference type="CDD" id="cd01428">
    <property type="entry name" value="ADK"/>
    <property type="match status" value="1"/>
</dbReference>